<dbReference type="NCBIfam" id="TIGR04183">
    <property type="entry name" value="Por_Secre_tail"/>
    <property type="match status" value="1"/>
</dbReference>
<dbReference type="InterPro" id="IPR025965">
    <property type="entry name" value="FlgD/Vpr_Ig-like"/>
</dbReference>
<dbReference type="InterPro" id="IPR026444">
    <property type="entry name" value="Secre_tail"/>
</dbReference>
<dbReference type="AlphaFoldDB" id="A0A660SJX4"/>
<evidence type="ECO:0000313" key="3">
    <source>
        <dbReference type="Proteomes" id="UP000268469"/>
    </source>
</evidence>
<protein>
    <recommendedName>
        <fullName evidence="1">FlgD/Vpr Ig-like domain-containing protein</fullName>
    </recommendedName>
</protein>
<evidence type="ECO:0000313" key="2">
    <source>
        <dbReference type="EMBL" id="RKX71108.1"/>
    </source>
</evidence>
<dbReference type="Pfam" id="PF13860">
    <property type="entry name" value="FlgD_ig"/>
    <property type="match status" value="1"/>
</dbReference>
<proteinExistence type="predicted"/>
<sequence length="489" mass="52556">MGSIMKRASFLVVVILLGEGDLYAQAPDTLWTKTYGGINDDIGLSVEQTSDEGFIITGWTYSFGAGGSDAFLIKTDAEGDILWYKTYGGPADDNGFSVQQTSDNGYIIAGGTYSFGAGDKDVYLIKTDSLGEVIWVKTYGGGLADWATSVQQTADGGYIICGTTGSFGAGQLDVYVIKIDSLGDTIWTKAYGGMNADGGNYIRQTSDGGYIIVGSTGSYGAGLYDVYLIKTDSSGDTVWTKTYGGVENDGGYCVLQTADRGYIIAAGTYSFGAGREDLWLLKTDTLGDTLWTRLYGGTEGERGYSVCQTSDGGYIIAGYTCSFGSGNFDFYLIRTDSLGDTLWTRTYGGTTSDFSYSVRQTSDQGYVIVGWTGSYGSGGDDVYLIRLGPETDVEEQLSHPGNPLPFLEILPNPSKGMARILLKPGSDADYVELKIFNVAGELVRSFSPLSPVIVWDGRDDKGRKVSSGVYFIRLSTSNLRITEKMILLR</sequence>
<reference evidence="2 3" key="1">
    <citation type="submission" date="2018-06" db="EMBL/GenBank/DDBJ databases">
        <title>Extensive metabolic versatility and redundancy in microbially diverse, dynamic hydrothermal sediments.</title>
        <authorList>
            <person name="Dombrowski N."/>
            <person name="Teske A."/>
            <person name="Baker B.J."/>
        </authorList>
    </citation>
    <scope>NUCLEOTIDE SEQUENCE [LARGE SCALE GENOMIC DNA]</scope>
    <source>
        <strain evidence="2">B36_G15</strain>
    </source>
</reference>
<organism evidence="2 3">
    <name type="scientific">candidate division WOR-3 bacterium</name>
    <dbReference type="NCBI Taxonomy" id="2052148"/>
    <lineage>
        <taxon>Bacteria</taxon>
        <taxon>Bacteria division WOR-3</taxon>
    </lineage>
</organism>
<dbReference type="Gene3D" id="2.60.40.4070">
    <property type="match status" value="1"/>
</dbReference>
<evidence type="ECO:0000259" key="1">
    <source>
        <dbReference type="Pfam" id="PF13860"/>
    </source>
</evidence>
<comment type="caution">
    <text evidence="2">The sequence shown here is derived from an EMBL/GenBank/DDBJ whole genome shotgun (WGS) entry which is preliminary data.</text>
</comment>
<feature type="domain" description="FlgD/Vpr Ig-like" evidence="1">
    <location>
        <begin position="419"/>
        <end position="477"/>
    </location>
</feature>
<accession>A0A660SJX4</accession>
<dbReference type="SUPFAM" id="SSF69304">
    <property type="entry name" value="Tricorn protease N-terminal domain"/>
    <property type="match status" value="1"/>
</dbReference>
<gene>
    <name evidence="2" type="ORF">DRP53_02730</name>
</gene>
<dbReference type="PANTHER" id="PTHR42754">
    <property type="entry name" value="ENDOGLUCANASE"/>
    <property type="match status" value="1"/>
</dbReference>
<dbReference type="Proteomes" id="UP000268469">
    <property type="component" value="Unassembled WGS sequence"/>
</dbReference>
<name>A0A660SJX4_UNCW3</name>
<dbReference type="PANTHER" id="PTHR42754:SF1">
    <property type="entry name" value="LIPOPROTEIN"/>
    <property type="match status" value="1"/>
</dbReference>
<dbReference type="EMBL" id="QNBE01000017">
    <property type="protein sequence ID" value="RKX71108.1"/>
    <property type="molecule type" value="Genomic_DNA"/>
</dbReference>